<evidence type="ECO:0000256" key="2">
    <source>
        <dbReference type="ARBA" id="ARBA00011245"/>
    </source>
</evidence>
<dbReference type="PANTHER" id="PTHR13204">
    <property type="entry name" value="PTD012 PROTEIN"/>
    <property type="match status" value="1"/>
</dbReference>
<dbReference type="SMART" id="SM01168">
    <property type="entry name" value="DUF1907"/>
    <property type="match status" value="1"/>
</dbReference>
<keyword evidence="5" id="KW-0862">Zinc</keyword>
<keyword evidence="6" id="KW-0539">Nucleus</keyword>
<sequence>MGPLTELAYKADLLNREPGLLVLVPCEPRGSQPTAAVTERPCESREWLALSFLFHMPSLEELAEVLQKGLKDNFADVQVSVVDCPDLTKEPFTFPVKEVYDLNEIAKEIKLPGAFILGAGAGPFQTLGFNSEFMPIVQTASEHNRPVNGSYFARENPADGQCLLEKYSQKYQDFGCALLANLFASEGQPGKVIEVQAKRRTGELNFVSCMRQTLERHYGAKPVGMGGTFIVQKGKVKAHIMPAEFSSCPLNSDEAVDKWLHFYEMRAPLVCLPVFVSKDPGLDLRLEHTHFFSHHGEGGHYHYDTTPDTVEYLGYFSPAQFLYRIDQPKETHAFGRD</sequence>
<keyword evidence="9" id="KW-1185">Reference proteome</keyword>
<reference evidence="8 9" key="1">
    <citation type="submission" date="2024-08" db="EMBL/GenBank/DDBJ databases">
        <title>The draft genome of Apodemus speciosus.</title>
        <authorList>
            <person name="Nabeshima K."/>
            <person name="Suzuki S."/>
            <person name="Onuma M."/>
        </authorList>
    </citation>
    <scope>NUCLEOTIDE SEQUENCE [LARGE SCALE GENOMIC DNA]</scope>
    <source>
        <strain evidence="8">IB14-021</strain>
    </source>
</reference>
<gene>
    <name evidence="8" type="ORF">APTSU1_000911800</name>
</gene>
<dbReference type="GO" id="GO:0016787">
    <property type="term" value="F:hydrolase activity"/>
    <property type="evidence" value="ECO:0007669"/>
    <property type="project" value="UniProtKB-KW"/>
</dbReference>
<name>A0ABQ0F467_APOSI</name>
<comment type="subcellular location">
    <subcellularLocation>
        <location evidence="1">Nucleus</location>
    </subcellularLocation>
</comment>
<dbReference type="Pfam" id="PF08925">
    <property type="entry name" value="DUF1907"/>
    <property type="match status" value="1"/>
</dbReference>
<comment type="caution">
    <text evidence="8">The sequence shown here is derived from an EMBL/GenBank/DDBJ whole genome shotgun (WGS) entry which is preliminary data.</text>
</comment>
<keyword evidence="3" id="KW-0479">Metal-binding</keyword>
<dbReference type="EMBL" id="BAAFST010000009">
    <property type="protein sequence ID" value="GAB1293885.1"/>
    <property type="molecule type" value="Genomic_DNA"/>
</dbReference>
<evidence type="ECO:0000256" key="6">
    <source>
        <dbReference type="ARBA" id="ARBA00023242"/>
    </source>
</evidence>
<evidence type="ECO:0000259" key="7">
    <source>
        <dbReference type="SMART" id="SM01168"/>
    </source>
</evidence>
<organism evidence="8 9">
    <name type="scientific">Apodemus speciosus</name>
    <name type="common">Large Japanese field mouse</name>
    <dbReference type="NCBI Taxonomy" id="105296"/>
    <lineage>
        <taxon>Eukaryota</taxon>
        <taxon>Metazoa</taxon>
        <taxon>Chordata</taxon>
        <taxon>Craniata</taxon>
        <taxon>Vertebrata</taxon>
        <taxon>Euteleostomi</taxon>
        <taxon>Mammalia</taxon>
        <taxon>Eutheria</taxon>
        <taxon>Euarchontoglires</taxon>
        <taxon>Glires</taxon>
        <taxon>Rodentia</taxon>
        <taxon>Myomorpha</taxon>
        <taxon>Muroidea</taxon>
        <taxon>Muridae</taxon>
        <taxon>Murinae</taxon>
        <taxon>Apodemus</taxon>
    </lineage>
</organism>
<evidence type="ECO:0000256" key="3">
    <source>
        <dbReference type="ARBA" id="ARBA00022723"/>
    </source>
</evidence>
<evidence type="ECO:0000256" key="5">
    <source>
        <dbReference type="ARBA" id="ARBA00022833"/>
    </source>
</evidence>
<feature type="domain" description="DUF1907" evidence="7">
    <location>
        <begin position="65"/>
        <end position="325"/>
    </location>
</feature>
<dbReference type="Proteomes" id="UP001623349">
    <property type="component" value="Unassembled WGS sequence"/>
</dbReference>
<dbReference type="SUPFAM" id="SSF117856">
    <property type="entry name" value="AF0104/ALDC/Ptd012-like"/>
    <property type="match status" value="1"/>
</dbReference>
<accession>A0ABQ0F467</accession>
<dbReference type="CDD" id="cd17298">
    <property type="entry name" value="DUF1907"/>
    <property type="match status" value="1"/>
</dbReference>
<evidence type="ECO:0000256" key="4">
    <source>
        <dbReference type="ARBA" id="ARBA00022801"/>
    </source>
</evidence>
<proteinExistence type="predicted"/>
<evidence type="ECO:0000256" key="1">
    <source>
        <dbReference type="ARBA" id="ARBA00004123"/>
    </source>
</evidence>
<dbReference type="PANTHER" id="PTHR13204:SF1">
    <property type="entry name" value="ESTER HYDROLASE C11ORF54"/>
    <property type="match status" value="1"/>
</dbReference>
<protein>
    <submittedName>
        <fullName evidence="8">Ester hydrolase C11orf54 homolog</fullName>
    </submittedName>
</protein>
<keyword evidence="4 8" id="KW-0378">Hydrolase</keyword>
<dbReference type="InterPro" id="IPR015021">
    <property type="entry name" value="C11orf54_DUF1907"/>
</dbReference>
<evidence type="ECO:0000313" key="8">
    <source>
        <dbReference type="EMBL" id="GAB1293885.1"/>
    </source>
</evidence>
<evidence type="ECO:0000313" key="9">
    <source>
        <dbReference type="Proteomes" id="UP001623349"/>
    </source>
</evidence>
<comment type="subunit">
    <text evidence="2">Monomer.</text>
</comment>